<dbReference type="OrthoDB" id="439156at2759"/>
<dbReference type="EMBL" id="CAJNJA010073720">
    <property type="protein sequence ID" value="CAE7910601.1"/>
    <property type="molecule type" value="Genomic_DNA"/>
</dbReference>
<feature type="transmembrane region" description="Helical" evidence="6">
    <location>
        <begin position="1372"/>
        <end position="1390"/>
    </location>
</feature>
<keyword evidence="5 6" id="KW-0472">Membrane</keyword>
<dbReference type="GO" id="GO:0017004">
    <property type="term" value="P:cytochrome complex assembly"/>
    <property type="evidence" value="ECO:0007669"/>
    <property type="project" value="UniProtKB-KW"/>
</dbReference>
<dbReference type="HAMAP" id="MF_01391">
    <property type="entry name" value="CytC_CcsA"/>
    <property type="match status" value="1"/>
</dbReference>
<dbReference type="Proteomes" id="UP000601435">
    <property type="component" value="Unassembled WGS sequence"/>
</dbReference>
<evidence type="ECO:0000256" key="6">
    <source>
        <dbReference type="SAM" id="Phobius"/>
    </source>
</evidence>
<sequence length="1464" mass="158753">MSMLQTTTMEEYVSRCKYLRTFMCANYDCPTGHYQLDMLSAADRAVGQHLFVLNAWESALDRRMQRMDLSELGDGSHWRNITHEGGPWKMDWTRWSPPPEGMLDFDYVSARRPDPKQTPIDLPNFARMLKLLASFDEAPLAKFLALRRCGHRLFLTSSQLRELLCLCKTVDAKLQLTILLYFQVVDIWNAKVFRVLFEPAASRQLQQCLGHVVTFLFLQPEGFVDLCLDQREQRLLAHCLALLRSKEKSTMKDAVLCNKIGRFITLPKGLPKSWENLEKVPSRGAVSATYRCIPEERNILFRRQLQTQFGGWKLVTISKQSVMWCASKTEVPEDVLSLLHHALREPSRSSSNTYSTDAGFDLLASQVNKTALTRQDLLQALFSWGFLPSIDDELVVHRADAIFDFFVPGRQKFLSRREWSILEELWRETQQQLHDLARFAARKFNSQLTEKLWSAVASGEGSLSLAEWSRAIKEKLSFHGPVDEVFAFMDKAGIGTVSMAQLDAVMPALGDYLADCEGQRQAKTPDFAAHHSSMVLALTYFSPAFVPAPQGKKAPEQVPNLSGAVGAGTLFALTAPANAVDDPLAHGAPGVMEAGDLQGWAERAAFGGLLVSTFLAWWRGTLGSGQASTEGKPPSFYAMSFANLALVVLLSNRWLESGHFPLSNMYESLSFLAWGVTAVTLYFTASQASEAEELKAFDMQTNSKSSEAKQNTTDIAAVWASPVALGIVAFAQFSLPKALQKASALVPALQSNWLVMHVSVVMCSYATLMFGSVLCMAVLALSQPKDSPITALREAAQPALQGIANGLQPQPAVATAGQSPAVAMTGTTGLDAGNTASQVERQDRTQVAVASTSAAVGAGSVTVEFTSSSGTAVLSEDDQLAITLDDLAYRSLLLGFGFLLQSEIAVTNTRGPKFDASMLLSEETWALITWLVYAGYLHTRSQNLSDTVREPQSESKVEGIPALMINPCCSELRLQLGWDTRESAKIGQAKTPDFAAHHSSMVLALTYFSPAFVPAPQGKKAPEQVPNLSGAVGAGTLFALTAPANAVDDPLAHGAPGVMEAGDLQGWAERAAFGGLLVSTFLAWWRGTLGSGQASTEGKPPSFYAMSFANLALVVLLSNRWLESGHFPLSNMYESLSFLAWGVTAVTLYFTASQASEAEELKAFDMQTNSKSSEAKQNTTDIAAVWASPVALGIVAFAQFSLPKALQKASALVPALQSNWLVMHVSVVMCSYATLMFGSVLCHGPMLVISSEVDSMAVLALSQPKDSPITVLREAAQPALQGIANGLQPQPAVATAGQSPAVAMTGTTGLDAGNTASQVERQDRTQVAVASTSAAAGAGSVTVEFTSSSGTAVLSEDDQLAITLDDLAYRSLLLGFGFLTVGIVSGAVWANEAWGNYWSWDPKETWALITWLVYAGYLHTRLQLGWDTRESAKIGAFGFLVVWVCYIGVNLMGIGLHSYGFFLK</sequence>
<dbReference type="Pfam" id="PF01578">
    <property type="entry name" value="Cytochrom_C_asm"/>
    <property type="match status" value="2"/>
</dbReference>
<reference evidence="8" key="1">
    <citation type="submission" date="2021-02" db="EMBL/GenBank/DDBJ databases">
        <authorList>
            <person name="Dougan E. K."/>
            <person name="Rhodes N."/>
            <person name="Thang M."/>
            <person name="Chan C."/>
        </authorList>
    </citation>
    <scope>NUCLEOTIDE SEQUENCE</scope>
</reference>
<comment type="caution">
    <text evidence="8">The sequence shown here is derived from an EMBL/GenBank/DDBJ whole genome shotgun (WGS) entry which is preliminary data.</text>
</comment>
<evidence type="ECO:0000259" key="7">
    <source>
        <dbReference type="Pfam" id="PF01578"/>
    </source>
</evidence>
<dbReference type="GO" id="GO:0020037">
    <property type="term" value="F:heme binding"/>
    <property type="evidence" value="ECO:0007669"/>
    <property type="project" value="InterPro"/>
</dbReference>
<gene>
    <name evidence="8" type="primary">ccsA</name>
    <name evidence="8" type="ORF">SNEC2469_LOCUS30997</name>
</gene>
<feature type="transmembrane region" description="Helical" evidence="6">
    <location>
        <begin position="1405"/>
        <end position="1422"/>
    </location>
</feature>
<evidence type="ECO:0000313" key="8">
    <source>
        <dbReference type="EMBL" id="CAE7910601.1"/>
    </source>
</evidence>
<feature type="transmembrane region" description="Helical" evidence="6">
    <location>
        <begin position="1434"/>
        <end position="1456"/>
    </location>
</feature>
<feature type="transmembrane region" description="Helical" evidence="6">
    <location>
        <begin position="1182"/>
        <end position="1200"/>
    </location>
</feature>
<dbReference type="InterPro" id="IPR045062">
    <property type="entry name" value="Cyt_c_biogenesis_CcsA/CcmC"/>
</dbReference>
<evidence type="ECO:0000256" key="2">
    <source>
        <dbReference type="ARBA" id="ARBA00022692"/>
    </source>
</evidence>
<comment type="subcellular location">
    <subcellularLocation>
        <location evidence="1">Membrane</location>
        <topology evidence="1">Multi-pass membrane protein</topology>
    </subcellularLocation>
</comment>
<feature type="domain" description="Cytochrome c assembly protein" evidence="7">
    <location>
        <begin position="1175"/>
        <end position="1457"/>
    </location>
</feature>
<keyword evidence="4 6" id="KW-1133">Transmembrane helix</keyword>
<keyword evidence="2 6" id="KW-0812">Transmembrane</keyword>
<dbReference type="NCBIfam" id="TIGR03144">
    <property type="entry name" value="cytochr_II_ccsB"/>
    <property type="match status" value="1"/>
</dbReference>
<keyword evidence="9" id="KW-1185">Reference proteome</keyword>
<feature type="domain" description="Cytochrome c assembly protein" evidence="7">
    <location>
        <begin position="708"/>
        <end position="942"/>
    </location>
</feature>
<evidence type="ECO:0000256" key="1">
    <source>
        <dbReference type="ARBA" id="ARBA00004141"/>
    </source>
</evidence>
<keyword evidence="3" id="KW-0201">Cytochrome c-type biogenesis</keyword>
<dbReference type="PANTHER" id="PTHR30071:SF1">
    <property type="entry name" value="CYTOCHROME B_B6 PROTEIN-RELATED"/>
    <property type="match status" value="1"/>
</dbReference>
<dbReference type="InterPro" id="IPR002541">
    <property type="entry name" value="Cyt_c_assembly"/>
</dbReference>
<proteinExistence type="inferred from homology"/>
<name>A0A813BM82_9DINO</name>
<evidence type="ECO:0000256" key="4">
    <source>
        <dbReference type="ARBA" id="ARBA00022989"/>
    </source>
</evidence>
<protein>
    <submittedName>
        <fullName evidence="8">CcsA protein</fullName>
    </submittedName>
</protein>
<dbReference type="InterPro" id="IPR017562">
    <property type="entry name" value="Cyt_c_biogenesis_CcsA"/>
</dbReference>
<feature type="transmembrane region" description="Helical" evidence="6">
    <location>
        <begin position="1220"/>
        <end position="1242"/>
    </location>
</feature>
<dbReference type="GO" id="GO:0005886">
    <property type="term" value="C:plasma membrane"/>
    <property type="evidence" value="ECO:0007669"/>
    <property type="project" value="TreeGrafter"/>
</dbReference>
<organism evidence="8 9">
    <name type="scientific">Symbiodinium necroappetens</name>
    <dbReference type="NCBI Taxonomy" id="1628268"/>
    <lineage>
        <taxon>Eukaryota</taxon>
        <taxon>Sar</taxon>
        <taxon>Alveolata</taxon>
        <taxon>Dinophyceae</taxon>
        <taxon>Suessiales</taxon>
        <taxon>Symbiodiniaceae</taxon>
        <taxon>Symbiodinium</taxon>
    </lineage>
</organism>
<evidence type="ECO:0000256" key="3">
    <source>
        <dbReference type="ARBA" id="ARBA00022748"/>
    </source>
</evidence>
<accession>A0A813BM82</accession>
<evidence type="ECO:0000313" key="9">
    <source>
        <dbReference type="Proteomes" id="UP000601435"/>
    </source>
</evidence>
<evidence type="ECO:0000256" key="5">
    <source>
        <dbReference type="ARBA" id="ARBA00023136"/>
    </source>
</evidence>
<feature type="transmembrane region" description="Helical" evidence="6">
    <location>
        <begin position="755"/>
        <end position="781"/>
    </location>
</feature>
<dbReference type="PANTHER" id="PTHR30071">
    <property type="entry name" value="HEME EXPORTER PROTEIN C"/>
    <property type="match status" value="1"/>
</dbReference>